<keyword evidence="2 3" id="KW-0040">ANK repeat</keyword>
<evidence type="ECO:0000313" key="5">
    <source>
        <dbReference type="Proteomes" id="UP000235371"/>
    </source>
</evidence>
<dbReference type="Proteomes" id="UP000235371">
    <property type="component" value="Unassembled WGS sequence"/>
</dbReference>
<dbReference type="GeneID" id="36596098"/>
<accession>A0A2J6SRZ2</accession>
<feature type="repeat" description="ANK" evidence="3">
    <location>
        <begin position="1"/>
        <end position="33"/>
    </location>
</feature>
<dbReference type="RefSeq" id="XP_024730450.1">
    <property type="nucleotide sequence ID" value="XM_024888022.1"/>
</dbReference>
<reference evidence="4 5" key="1">
    <citation type="submission" date="2016-04" db="EMBL/GenBank/DDBJ databases">
        <title>A degradative enzymes factory behind the ericoid mycorrhizal symbiosis.</title>
        <authorList>
            <consortium name="DOE Joint Genome Institute"/>
            <person name="Martino E."/>
            <person name="Morin E."/>
            <person name="Grelet G."/>
            <person name="Kuo A."/>
            <person name="Kohler A."/>
            <person name="Daghino S."/>
            <person name="Barry K."/>
            <person name="Choi C."/>
            <person name="Cichocki N."/>
            <person name="Clum A."/>
            <person name="Copeland A."/>
            <person name="Hainaut M."/>
            <person name="Haridas S."/>
            <person name="Labutti K."/>
            <person name="Lindquist E."/>
            <person name="Lipzen A."/>
            <person name="Khouja H.-R."/>
            <person name="Murat C."/>
            <person name="Ohm R."/>
            <person name="Olson A."/>
            <person name="Spatafora J."/>
            <person name="Veneault-Fourrey C."/>
            <person name="Henrissat B."/>
            <person name="Grigoriev I."/>
            <person name="Martin F."/>
            <person name="Perotto S."/>
        </authorList>
    </citation>
    <scope>NUCLEOTIDE SEQUENCE [LARGE SCALE GENOMIC DNA]</scope>
    <source>
        <strain evidence="4 5">E</strain>
    </source>
</reference>
<dbReference type="Pfam" id="PF12796">
    <property type="entry name" value="Ank_2"/>
    <property type="match status" value="1"/>
</dbReference>
<dbReference type="PROSITE" id="PS50297">
    <property type="entry name" value="ANK_REP_REGION"/>
    <property type="match status" value="2"/>
</dbReference>
<dbReference type="PANTHER" id="PTHR24171">
    <property type="entry name" value="ANKYRIN REPEAT DOMAIN-CONTAINING PROTEIN 39-RELATED"/>
    <property type="match status" value="1"/>
</dbReference>
<protein>
    <submittedName>
        <fullName evidence="4">Ankyrin</fullName>
    </submittedName>
</protein>
<dbReference type="PROSITE" id="PS50088">
    <property type="entry name" value="ANK_REPEAT"/>
    <property type="match status" value="2"/>
</dbReference>
<evidence type="ECO:0000256" key="2">
    <source>
        <dbReference type="ARBA" id="ARBA00023043"/>
    </source>
</evidence>
<gene>
    <name evidence="4" type="ORF">K444DRAFT_700760</name>
</gene>
<keyword evidence="5" id="KW-1185">Reference proteome</keyword>
<dbReference type="SUPFAM" id="SSF48403">
    <property type="entry name" value="Ankyrin repeat"/>
    <property type="match status" value="1"/>
</dbReference>
<dbReference type="SMART" id="SM00248">
    <property type="entry name" value="ANK"/>
    <property type="match status" value="5"/>
</dbReference>
<dbReference type="InterPro" id="IPR036770">
    <property type="entry name" value="Ankyrin_rpt-contain_sf"/>
</dbReference>
<proteinExistence type="predicted"/>
<keyword evidence="1" id="KW-0677">Repeat</keyword>
<dbReference type="PANTHER" id="PTHR24171:SF9">
    <property type="entry name" value="ANKYRIN REPEAT DOMAIN-CONTAINING PROTEIN 39"/>
    <property type="match status" value="1"/>
</dbReference>
<evidence type="ECO:0000256" key="1">
    <source>
        <dbReference type="ARBA" id="ARBA00022737"/>
    </source>
</evidence>
<dbReference type="OrthoDB" id="4062651at2759"/>
<name>A0A2J6SRZ2_9HELO</name>
<dbReference type="Pfam" id="PF00023">
    <property type="entry name" value="Ank"/>
    <property type="match status" value="1"/>
</dbReference>
<evidence type="ECO:0000313" key="4">
    <source>
        <dbReference type="EMBL" id="PMD53546.1"/>
    </source>
</evidence>
<dbReference type="InParanoid" id="A0A2J6SRZ2"/>
<dbReference type="EMBL" id="KZ613872">
    <property type="protein sequence ID" value="PMD53546.1"/>
    <property type="molecule type" value="Genomic_DNA"/>
</dbReference>
<dbReference type="AlphaFoldDB" id="A0A2J6SRZ2"/>
<organism evidence="4 5">
    <name type="scientific">Hyaloscypha bicolor E</name>
    <dbReference type="NCBI Taxonomy" id="1095630"/>
    <lineage>
        <taxon>Eukaryota</taxon>
        <taxon>Fungi</taxon>
        <taxon>Dikarya</taxon>
        <taxon>Ascomycota</taxon>
        <taxon>Pezizomycotina</taxon>
        <taxon>Leotiomycetes</taxon>
        <taxon>Helotiales</taxon>
        <taxon>Hyaloscyphaceae</taxon>
        <taxon>Hyaloscypha</taxon>
        <taxon>Hyaloscypha bicolor</taxon>
    </lineage>
</organism>
<evidence type="ECO:0000256" key="3">
    <source>
        <dbReference type="PROSITE-ProRule" id="PRU00023"/>
    </source>
</evidence>
<dbReference type="Gene3D" id="1.25.40.20">
    <property type="entry name" value="Ankyrin repeat-containing domain"/>
    <property type="match status" value="1"/>
</dbReference>
<dbReference type="InterPro" id="IPR002110">
    <property type="entry name" value="Ankyrin_rpt"/>
</dbReference>
<feature type="repeat" description="ANK" evidence="3">
    <location>
        <begin position="134"/>
        <end position="166"/>
    </location>
</feature>
<sequence length="166" mass="18116">MGTTPIIKAASKAHVSTVLMLLERGADPYLENWYGNALHFAAEAGQSLTIAELVTYGMSPNACERYCRRPLSCTIDNDSASAFEILVALGADIEAIDVHRGLPILHSVAFENCLNIMGTVLKHNWGDLQRKSEKGHTPLHFVAIMGNLLMVRKLVEAGADVDVKDR</sequence>
<dbReference type="STRING" id="1095630.A0A2J6SRZ2"/>